<dbReference type="AlphaFoldDB" id="A0A8S0VME1"/>
<protein>
    <submittedName>
        <fullName evidence="2">Uncharacterized protein</fullName>
    </submittedName>
</protein>
<evidence type="ECO:0000313" key="3">
    <source>
        <dbReference type="Proteomes" id="UP000594638"/>
    </source>
</evidence>
<keyword evidence="3" id="KW-1185">Reference proteome</keyword>
<dbReference type="Proteomes" id="UP000594638">
    <property type="component" value="Unassembled WGS sequence"/>
</dbReference>
<feature type="non-terminal residue" evidence="2">
    <location>
        <position position="1"/>
    </location>
</feature>
<evidence type="ECO:0000256" key="1">
    <source>
        <dbReference type="SAM" id="MobiDB-lite"/>
    </source>
</evidence>
<dbReference type="EMBL" id="CACTIH010010074">
    <property type="protein sequence ID" value="CAA3033253.1"/>
    <property type="molecule type" value="Genomic_DNA"/>
</dbReference>
<sequence>VRLVLPPPWPLAEAIVSAGTRPGWAGARRARVQTWPQEFSRSRPAGRAACKFSHHRRTGAPLRLHLRNLRSDVSALAGRGGASDKWQWPRLTREKLGIAAVVRESPESAGRSADCSRGLSLFPPLSRPAGLEGALAPGGPAANAQGLPSRASHPHFLIRIQMGLPRRRRWRLAPLNGPSVPSIPPRTSTSCRRASWPIAHELRVSNFEVRTNERRIAGTHTYLRPAIVAICSWPARVLLVQARRGRCRWMTGRPASQPVASTTQHQHQQGGGGESSSILVFVPSLSLAR</sequence>
<reference evidence="2 3" key="1">
    <citation type="submission" date="2019-12" db="EMBL/GenBank/DDBJ databases">
        <authorList>
            <person name="Alioto T."/>
            <person name="Alioto T."/>
            <person name="Gomez Garrido J."/>
        </authorList>
    </citation>
    <scope>NUCLEOTIDE SEQUENCE [LARGE SCALE GENOMIC DNA]</scope>
</reference>
<dbReference type="Gramene" id="OE9A004662T1">
    <property type="protein sequence ID" value="OE9A004662C1"/>
    <property type="gene ID" value="OE9A004662"/>
</dbReference>
<organism evidence="2 3">
    <name type="scientific">Olea europaea subsp. europaea</name>
    <dbReference type="NCBI Taxonomy" id="158383"/>
    <lineage>
        <taxon>Eukaryota</taxon>
        <taxon>Viridiplantae</taxon>
        <taxon>Streptophyta</taxon>
        <taxon>Embryophyta</taxon>
        <taxon>Tracheophyta</taxon>
        <taxon>Spermatophyta</taxon>
        <taxon>Magnoliopsida</taxon>
        <taxon>eudicotyledons</taxon>
        <taxon>Gunneridae</taxon>
        <taxon>Pentapetalae</taxon>
        <taxon>asterids</taxon>
        <taxon>lamiids</taxon>
        <taxon>Lamiales</taxon>
        <taxon>Oleaceae</taxon>
        <taxon>Oleeae</taxon>
        <taxon>Olea</taxon>
    </lineage>
</organism>
<name>A0A8S0VME1_OLEEU</name>
<evidence type="ECO:0000313" key="2">
    <source>
        <dbReference type="EMBL" id="CAA3033253.1"/>
    </source>
</evidence>
<feature type="region of interest" description="Disordered" evidence="1">
    <location>
        <begin position="252"/>
        <end position="276"/>
    </location>
</feature>
<comment type="caution">
    <text evidence="2">The sequence shown here is derived from an EMBL/GenBank/DDBJ whole genome shotgun (WGS) entry which is preliminary data.</text>
</comment>
<accession>A0A8S0VME1</accession>
<gene>
    <name evidence="2" type="ORF">OLEA9_A004662</name>
</gene>
<proteinExistence type="predicted"/>